<name>A0A0M7AIA0_9HYPH</name>
<protein>
    <recommendedName>
        <fullName evidence="3">DUF3800 domain-containing protein</fullName>
    </recommendedName>
</protein>
<organism evidence="1 2">
    <name type="scientific">Roseibium alexandrii</name>
    <dbReference type="NCBI Taxonomy" id="388408"/>
    <lineage>
        <taxon>Bacteria</taxon>
        <taxon>Pseudomonadati</taxon>
        <taxon>Pseudomonadota</taxon>
        <taxon>Alphaproteobacteria</taxon>
        <taxon>Hyphomicrobiales</taxon>
        <taxon>Stappiaceae</taxon>
        <taxon>Roseibium</taxon>
    </lineage>
</organism>
<dbReference type="AlphaFoldDB" id="A0A0M7AIA0"/>
<evidence type="ECO:0008006" key="3">
    <source>
        <dbReference type="Google" id="ProtNLM"/>
    </source>
</evidence>
<dbReference type="Proteomes" id="UP000053235">
    <property type="component" value="Unassembled WGS sequence"/>
</dbReference>
<sequence length="218" mass="25582">MADKYIFSDEAGCFTFKKVNGASKYFMLCTVVLEDCSISNELLNIKRKLVLNGEPERNKLHATSDSVITRKEVYPIIADYDLSIDCTILEKTKAQPQTRIDDTTFYKYAWYYHFKKIGPIICSKDEKTLITAASIGNKKKRSSFKENVNNVVQQIVPREQWEVSFADSANDPCLWLADYCAWAIQRKWERNEDEFYNMIKPKINSEYDLWERGTRHYY</sequence>
<keyword evidence="2" id="KW-1185">Reference proteome</keyword>
<gene>
    <name evidence="1" type="ORF">LAX5112_03784</name>
</gene>
<dbReference type="InterPro" id="IPR024524">
    <property type="entry name" value="DUF3800"/>
</dbReference>
<evidence type="ECO:0000313" key="2">
    <source>
        <dbReference type="Proteomes" id="UP000053235"/>
    </source>
</evidence>
<accession>A0A0M7AIA0</accession>
<proteinExistence type="predicted"/>
<dbReference type="RefSeq" id="WP_186009114.1">
    <property type="nucleotide sequence ID" value="NZ_CXWD01000016.1"/>
</dbReference>
<reference evidence="2" key="1">
    <citation type="submission" date="2015-07" db="EMBL/GenBank/DDBJ databases">
        <authorList>
            <person name="Rodrigo-Torres Lidia"/>
            <person name="Arahal R.David."/>
        </authorList>
    </citation>
    <scope>NUCLEOTIDE SEQUENCE [LARGE SCALE GENOMIC DNA]</scope>
    <source>
        <strain evidence="2">CECT 5112</strain>
    </source>
</reference>
<dbReference type="EMBL" id="CXWD01000016">
    <property type="protein sequence ID" value="CTQ74172.1"/>
    <property type="molecule type" value="Genomic_DNA"/>
</dbReference>
<evidence type="ECO:0000313" key="1">
    <source>
        <dbReference type="EMBL" id="CTQ74172.1"/>
    </source>
</evidence>
<dbReference type="Pfam" id="PF12686">
    <property type="entry name" value="DUF3800"/>
    <property type="match status" value="1"/>
</dbReference>